<gene>
    <name evidence="1" type="ORF">SAMN05421804_101837</name>
</gene>
<accession>A0A1G8IBL5</accession>
<name>A0A1G8IBL5_9CLOT</name>
<dbReference type="InterPro" id="IPR007553">
    <property type="entry name" value="2-thiour_desulf"/>
</dbReference>
<reference evidence="1 2" key="1">
    <citation type="submission" date="2016-10" db="EMBL/GenBank/DDBJ databases">
        <authorList>
            <person name="de Groot N.N."/>
        </authorList>
    </citation>
    <scope>NUCLEOTIDE SEQUENCE [LARGE SCALE GENOMIC DNA]</scope>
    <source>
        <strain evidence="1 2">CGMCC 1.5058</strain>
    </source>
</reference>
<dbReference type="PANTHER" id="PTHR30087">
    <property type="entry name" value="INNER MEMBRANE PROTEIN"/>
    <property type="match status" value="1"/>
</dbReference>
<dbReference type="AlphaFoldDB" id="A0A1G8IBL5"/>
<sequence>MEKKNVVIHDKITIGISACCMGSPVRYNNKGWDMLATLGREKQDFMWCPVCPETMSGLGVPRDPIHLSGGDGLMVLNGEARIKNRRGRDVTEEVLLGCDSCMETLKRANATAYIYMDGSPTCGVYRTSLKKQKRGNPPGIFGAMLLNEEMFLIPATDVQSPIKWWDWRRRLLAFHWFRSLPLESKDDLYKAWYVLKFLCQEIDDAFARDLGRKLADLPKTVEEDTIKSIRKDILETLRKPSTVKKITHSLWKNYSYYRKTKGQEVEGINSPDFRRNVTTIAKELLLMERTAFEEEVFFATSPVIYRDKRRMPKVEAYDAEMDEEIENTLKGILPEEE</sequence>
<evidence type="ECO:0000313" key="1">
    <source>
        <dbReference type="EMBL" id="SDI16369.1"/>
    </source>
</evidence>
<dbReference type="EMBL" id="FNDZ01000001">
    <property type="protein sequence ID" value="SDI16369.1"/>
    <property type="molecule type" value="Genomic_DNA"/>
</dbReference>
<protein>
    <submittedName>
        <fullName evidence="1">Uncharacterized conserved protein YbbK, DUF523 family</fullName>
    </submittedName>
</protein>
<proteinExistence type="predicted"/>
<evidence type="ECO:0000313" key="2">
    <source>
        <dbReference type="Proteomes" id="UP000183255"/>
    </source>
</evidence>
<organism evidence="1 2">
    <name type="scientific">Proteiniclasticum ruminis</name>
    <dbReference type="NCBI Taxonomy" id="398199"/>
    <lineage>
        <taxon>Bacteria</taxon>
        <taxon>Bacillati</taxon>
        <taxon>Bacillota</taxon>
        <taxon>Clostridia</taxon>
        <taxon>Eubacteriales</taxon>
        <taxon>Clostridiaceae</taxon>
        <taxon>Proteiniclasticum</taxon>
    </lineage>
</organism>
<dbReference type="Pfam" id="PF04463">
    <property type="entry name" value="2-thiour_desulf"/>
    <property type="match status" value="1"/>
</dbReference>
<dbReference type="Proteomes" id="UP000183255">
    <property type="component" value="Unassembled WGS sequence"/>
</dbReference>
<dbReference type="RefSeq" id="WP_074542590.1">
    <property type="nucleotide sequence ID" value="NZ_FNDZ01000001.1"/>
</dbReference>
<dbReference type="PANTHER" id="PTHR30087:SF0">
    <property type="entry name" value="INNER MEMBRANE PROTEIN"/>
    <property type="match status" value="1"/>
</dbReference>